<dbReference type="KEGG" id="dat:HRM2_47130"/>
<dbReference type="GO" id="GO:0005829">
    <property type="term" value="C:cytosol"/>
    <property type="evidence" value="ECO:0007669"/>
    <property type="project" value="TreeGrafter"/>
</dbReference>
<keyword evidence="1" id="KW-0963">Cytoplasm</keyword>
<dbReference type="PANTHER" id="PTHR37689">
    <property type="entry name" value="PROTEIN FDHE"/>
    <property type="match status" value="1"/>
</dbReference>
<dbReference type="OrthoDB" id="9811074at2"/>
<dbReference type="InterPro" id="IPR024064">
    <property type="entry name" value="FdhE-like_sf"/>
</dbReference>
<dbReference type="PANTHER" id="PTHR37689:SF1">
    <property type="entry name" value="PROTEIN FDHE"/>
    <property type="match status" value="1"/>
</dbReference>
<proteinExistence type="predicted"/>
<protein>
    <submittedName>
        <fullName evidence="4">FdhE2</fullName>
    </submittedName>
</protein>
<dbReference type="eggNOG" id="COG3058">
    <property type="taxonomic scope" value="Bacteria"/>
</dbReference>
<dbReference type="InterPro" id="IPR006452">
    <property type="entry name" value="Formate_DH_accessory"/>
</dbReference>
<evidence type="ECO:0000259" key="3">
    <source>
        <dbReference type="Pfam" id="PF24860"/>
    </source>
</evidence>
<dbReference type="SUPFAM" id="SSF144020">
    <property type="entry name" value="FdhE-like"/>
    <property type="match status" value="1"/>
</dbReference>
<accession>C0QHA3</accession>
<dbReference type="HOGENOM" id="CLU_071015_1_1_7"/>
<dbReference type="STRING" id="177437.HRM2_47130"/>
<reference evidence="4 5" key="1">
    <citation type="journal article" date="2009" name="Environ. Microbiol.">
        <title>Genome sequence of Desulfobacterium autotrophicum HRM2, a marine sulfate reducer oxidizing organic carbon completely to carbon dioxide.</title>
        <authorList>
            <person name="Strittmatter A.W."/>
            <person name="Liesegang H."/>
            <person name="Rabus R."/>
            <person name="Decker I."/>
            <person name="Amann J."/>
            <person name="Andres S."/>
            <person name="Henne A."/>
            <person name="Fricke W.F."/>
            <person name="Martinez-Arias R."/>
            <person name="Bartels D."/>
            <person name="Goesmann A."/>
            <person name="Krause L."/>
            <person name="Puehler A."/>
            <person name="Klenk H.P."/>
            <person name="Richter M."/>
            <person name="Schuler M."/>
            <person name="Gloeckner F.O."/>
            <person name="Meyerdierks A."/>
            <person name="Gottschalk G."/>
            <person name="Amann R."/>
        </authorList>
    </citation>
    <scope>NUCLEOTIDE SEQUENCE [LARGE SCALE GENOMIC DNA]</scope>
    <source>
        <strain evidence="5">ATCC 43914 / DSM 3382 / HRM2</strain>
    </source>
</reference>
<evidence type="ECO:0000313" key="5">
    <source>
        <dbReference type="Proteomes" id="UP000000442"/>
    </source>
</evidence>
<dbReference type="GO" id="GO:0051604">
    <property type="term" value="P:protein maturation"/>
    <property type="evidence" value="ECO:0007669"/>
    <property type="project" value="TreeGrafter"/>
</dbReference>
<organism evidence="4 5">
    <name type="scientific">Desulforapulum autotrophicum (strain ATCC 43914 / DSM 3382 / VKM B-1955 / HRM2)</name>
    <name type="common">Desulfobacterium autotrophicum</name>
    <dbReference type="NCBI Taxonomy" id="177437"/>
    <lineage>
        <taxon>Bacteria</taxon>
        <taxon>Pseudomonadati</taxon>
        <taxon>Thermodesulfobacteriota</taxon>
        <taxon>Desulfobacteria</taxon>
        <taxon>Desulfobacterales</taxon>
        <taxon>Desulfobacteraceae</taxon>
        <taxon>Desulforapulum</taxon>
    </lineage>
</organism>
<dbReference type="CDD" id="cd16341">
    <property type="entry name" value="FdhE"/>
    <property type="match status" value="1"/>
</dbReference>
<evidence type="ECO:0000256" key="1">
    <source>
        <dbReference type="ARBA" id="ARBA00022490"/>
    </source>
</evidence>
<keyword evidence="5" id="KW-1185">Reference proteome</keyword>
<dbReference type="Gene3D" id="3.90.1670.10">
    <property type="entry name" value="FdhE-like domain"/>
    <property type="match status" value="1"/>
</dbReference>
<dbReference type="RefSeq" id="WP_015906472.1">
    <property type="nucleotide sequence ID" value="NC_012108.1"/>
</dbReference>
<sequence>MNTIEKQQRLLAKTLKQLRKKDHIPKDLITLLGETATLQLDSAQNISIDLPDLTLSSLDKQKDDEKGILTPGTLPLDRDHIAAFFSHLIEKITKHATTDPQNRFPGPMVAAAKLIETAYNNKEIDLDRCIDECLQGSGPIMAHWAERTPKAPATLNFLVRAAIEPSLTAGVTALAEWLKKQQHPSNQEIRQTGTCPICGSLPHMLELREKEGFRFAFCSICQHDFRIRRLACPVCDNTDTDKLKFFTVPEEPGFRVETCDICKSYIKTIDFRAFDRESLPSLNDLESLALDFIAQDQGYSRATLSVWGM</sequence>
<evidence type="ECO:0000259" key="2">
    <source>
        <dbReference type="Pfam" id="PF24859"/>
    </source>
</evidence>
<evidence type="ECO:0000313" key="4">
    <source>
        <dbReference type="EMBL" id="ACN17762.1"/>
    </source>
</evidence>
<dbReference type="Proteomes" id="UP000000442">
    <property type="component" value="Chromosome"/>
</dbReference>
<dbReference type="Pfam" id="PF24860">
    <property type="entry name" value="FdhE_C"/>
    <property type="match status" value="1"/>
</dbReference>
<dbReference type="AlphaFoldDB" id="C0QHA3"/>
<feature type="domain" description="FdhE C-terminal" evidence="3">
    <location>
        <begin position="232"/>
        <end position="304"/>
    </location>
</feature>
<dbReference type="InterPro" id="IPR056797">
    <property type="entry name" value="FdhE_central"/>
</dbReference>
<dbReference type="Pfam" id="PF24859">
    <property type="entry name" value="FdhE_central"/>
    <property type="match status" value="1"/>
</dbReference>
<name>C0QHA3_DESAH</name>
<gene>
    <name evidence="4" type="primary">fdhE2</name>
    <name evidence="4" type="ordered locus">HRM2_47130</name>
</gene>
<dbReference type="EMBL" id="CP001087">
    <property type="protein sequence ID" value="ACN17762.1"/>
    <property type="molecule type" value="Genomic_DNA"/>
</dbReference>
<dbReference type="GO" id="GO:0008199">
    <property type="term" value="F:ferric iron binding"/>
    <property type="evidence" value="ECO:0007669"/>
    <property type="project" value="TreeGrafter"/>
</dbReference>
<feature type="domain" description="FdhE central" evidence="2">
    <location>
        <begin position="194"/>
        <end position="229"/>
    </location>
</feature>
<dbReference type="InterPro" id="IPR056796">
    <property type="entry name" value="FdhE_C"/>
</dbReference>